<dbReference type="EMBL" id="BONY01000143">
    <property type="protein sequence ID" value="GIH11565.1"/>
    <property type="molecule type" value="Genomic_DNA"/>
</dbReference>
<sequence>MSRDRGSVTAELAVSLPALVLLLMVGVLAIAAATTKLGCVSMARDIALSVARGQTPSTMDGAAVRQLDDRVVVTVDRGIASCSATAATEPGVA</sequence>
<evidence type="ECO:0000313" key="2">
    <source>
        <dbReference type="Proteomes" id="UP000612899"/>
    </source>
</evidence>
<organism evidence="1 2">
    <name type="scientific">Rhizocola hellebori</name>
    <dbReference type="NCBI Taxonomy" id="1392758"/>
    <lineage>
        <taxon>Bacteria</taxon>
        <taxon>Bacillati</taxon>
        <taxon>Actinomycetota</taxon>
        <taxon>Actinomycetes</taxon>
        <taxon>Micromonosporales</taxon>
        <taxon>Micromonosporaceae</taxon>
        <taxon>Rhizocola</taxon>
    </lineage>
</organism>
<evidence type="ECO:0000313" key="1">
    <source>
        <dbReference type="EMBL" id="GIH11565.1"/>
    </source>
</evidence>
<comment type="caution">
    <text evidence="1">The sequence shown here is derived from an EMBL/GenBank/DDBJ whole genome shotgun (WGS) entry which is preliminary data.</text>
</comment>
<name>A0A8J3QIN4_9ACTN</name>
<accession>A0A8J3QIN4</accession>
<keyword evidence="2" id="KW-1185">Reference proteome</keyword>
<proteinExistence type="predicted"/>
<dbReference type="Proteomes" id="UP000612899">
    <property type="component" value="Unassembled WGS sequence"/>
</dbReference>
<reference evidence="1" key="1">
    <citation type="submission" date="2021-01" db="EMBL/GenBank/DDBJ databases">
        <title>Whole genome shotgun sequence of Rhizocola hellebori NBRC 109834.</title>
        <authorList>
            <person name="Komaki H."/>
            <person name="Tamura T."/>
        </authorList>
    </citation>
    <scope>NUCLEOTIDE SEQUENCE</scope>
    <source>
        <strain evidence="1">NBRC 109834</strain>
    </source>
</reference>
<gene>
    <name evidence="1" type="ORF">Rhe02_96320</name>
</gene>
<protein>
    <recommendedName>
        <fullName evidence="3">Pilus assembly protein TadE</fullName>
    </recommendedName>
</protein>
<dbReference type="RefSeq" id="WP_203915287.1">
    <property type="nucleotide sequence ID" value="NZ_BONY01000143.1"/>
</dbReference>
<evidence type="ECO:0008006" key="3">
    <source>
        <dbReference type="Google" id="ProtNLM"/>
    </source>
</evidence>
<dbReference type="AlphaFoldDB" id="A0A8J3QIN4"/>